<reference evidence="2" key="1">
    <citation type="submission" date="2017-11" db="EMBL/GenBank/DDBJ databases">
        <authorList>
            <person name="Lima N.C."/>
            <person name="Parody-Merino A.M."/>
            <person name="Battley P.F."/>
            <person name="Fidler A.E."/>
            <person name="Prosdocimi F."/>
        </authorList>
    </citation>
    <scope>NUCLEOTIDE SEQUENCE [LARGE SCALE GENOMIC DNA]</scope>
</reference>
<sequence length="89" mass="10767">MRSRWKVRLERVSVRRQKIEMFQGANRNLNIFKRPALSGHCPDMSLIWFLNPLNSIKYLICTRYKWFIIKIVIKIPRTLYSRIVSTISR</sequence>
<reference evidence="2" key="2">
    <citation type="submission" date="2017-12" db="EMBL/GenBank/DDBJ databases">
        <title>Genome sequence of the Bar-tailed Godwit (Limosa lapponica baueri).</title>
        <authorList>
            <person name="Lima N.C.B."/>
            <person name="Parody-Merino A.M."/>
            <person name="Battley P.F."/>
            <person name="Fidler A.E."/>
            <person name="Prosdocimi F."/>
        </authorList>
    </citation>
    <scope>NUCLEOTIDE SEQUENCE [LARGE SCALE GENOMIC DNA]</scope>
</reference>
<name>A0A2I0UHC0_LIMLA</name>
<evidence type="ECO:0000313" key="1">
    <source>
        <dbReference type="EMBL" id="PKU45442.1"/>
    </source>
</evidence>
<gene>
    <name evidence="1" type="ORF">llap_4265</name>
</gene>
<dbReference type="OrthoDB" id="270970at2759"/>
<accession>A0A2I0UHC0</accession>
<dbReference type="AlphaFoldDB" id="A0A2I0UHC0"/>
<organism evidence="1 2">
    <name type="scientific">Limosa lapponica baueri</name>
    <dbReference type="NCBI Taxonomy" id="1758121"/>
    <lineage>
        <taxon>Eukaryota</taxon>
        <taxon>Metazoa</taxon>
        <taxon>Chordata</taxon>
        <taxon>Craniata</taxon>
        <taxon>Vertebrata</taxon>
        <taxon>Euteleostomi</taxon>
        <taxon>Archelosauria</taxon>
        <taxon>Archosauria</taxon>
        <taxon>Dinosauria</taxon>
        <taxon>Saurischia</taxon>
        <taxon>Theropoda</taxon>
        <taxon>Coelurosauria</taxon>
        <taxon>Aves</taxon>
        <taxon>Neognathae</taxon>
        <taxon>Neoaves</taxon>
        <taxon>Charadriiformes</taxon>
        <taxon>Scolopacidae</taxon>
        <taxon>Limosa</taxon>
    </lineage>
</organism>
<dbReference type="Proteomes" id="UP000233556">
    <property type="component" value="Unassembled WGS sequence"/>
</dbReference>
<keyword evidence="2" id="KW-1185">Reference proteome</keyword>
<evidence type="ECO:0000313" key="2">
    <source>
        <dbReference type="Proteomes" id="UP000233556"/>
    </source>
</evidence>
<protein>
    <submittedName>
        <fullName evidence="1">Uncharacterized protein</fullName>
    </submittedName>
</protein>
<dbReference type="EMBL" id="KZ505760">
    <property type="protein sequence ID" value="PKU45442.1"/>
    <property type="molecule type" value="Genomic_DNA"/>
</dbReference>
<proteinExistence type="predicted"/>